<name>A0AAD5XQ09_9FUNG</name>
<comment type="subcellular location">
    <subcellularLocation>
        <location evidence="1 8">Nucleus</location>
    </subcellularLocation>
</comment>
<dbReference type="Pfam" id="PF04433">
    <property type="entry name" value="SWIRM"/>
    <property type="match status" value="1"/>
</dbReference>
<keyword evidence="17" id="KW-1185">Reference proteome</keyword>
<keyword evidence="7 8" id="KW-0539">Nucleus</keyword>
<keyword evidence="5 8" id="KW-0805">Transcription regulation</keyword>
<evidence type="ECO:0000256" key="2">
    <source>
        <dbReference type="ARBA" id="ARBA00022723"/>
    </source>
</evidence>
<dbReference type="GO" id="GO:0006338">
    <property type="term" value="P:chromatin remodeling"/>
    <property type="evidence" value="ECO:0007669"/>
    <property type="project" value="TreeGrafter"/>
</dbReference>
<dbReference type="AlphaFoldDB" id="A0AAD5XQ09"/>
<dbReference type="InterPro" id="IPR016827">
    <property type="entry name" value="Ada2/TADA2"/>
</dbReference>
<dbReference type="PROSITE" id="PS01357">
    <property type="entry name" value="ZF_ZZ_1"/>
    <property type="match status" value="1"/>
</dbReference>
<dbReference type="InterPro" id="IPR007526">
    <property type="entry name" value="SWIRM"/>
</dbReference>
<protein>
    <recommendedName>
        <fullName evidence="8">Transcriptional adapter 2</fullName>
    </recommendedName>
</protein>
<evidence type="ECO:0000256" key="5">
    <source>
        <dbReference type="ARBA" id="ARBA00023015"/>
    </source>
</evidence>
<evidence type="ECO:0000259" key="11">
    <source>
        <dbReference type="PROSITE" id="PS50090"/>
    </source>
</evidence>
<dbReference type="GO" id="GO:0003682">
    <property type="term" value="F:chromatin binding"/>
    <property type="evidence" value="ECO:0007669"/>
    <property type="project" value="TreeGrafter"/>
</dbReference>
<evidence type="ECO:0000259" key="15">
    <source>
        <dbReference type="PROSITE" id="PS51294"/>
    </source>
</evidence>
<dbReference type="Gene3D" id="1.10.10.60">
    <property type="entry name" value="Homeodomain-like"/>
    <property type="match status" value="1"/>
</dbReference>
<accession>A0AAD5XQ09</accession>
<dbReference type="Proteomes" id="UP001212152">
    <property type="component" value="Unassembled WGS sequence"/>
</dbReference>
<dbReference type="PROSITE" id="PS50934">
    <property type="entry name" value="SWIRM"/>
    <property type="match status" value="1"/>
</dbReference>
<dbReference type="FunFam" id="1.10.10.60:FF:000110">
    <property type="entry name" value="Transcriptional adapter"/>
    <property type="match status" value="1"/>
</dbReference>
<feature type="domain" description="SWIRM" evidence="13">
    <location>
        <begin position="404"/>
        <end position="493"/>
    </location>
</feature>
<dbReference type="PANTHER" id="PTHR12374">
    <property type="entry name" value="TRANSCRIPTIONAL ADAPTOR 2 ADA2 -RELATED"/>
    <property type="match status" value="1"/>
</dbReference>
<dbReference type="InterPro" id="IPR017884">
    <property type="entry name" value="SANT_dom"/>
</dbReference>
<dbReference type="Pfam" id="PF00249">
    <property type="entry name" value="Myb_DNA-binding"/>
    <property type="match status" value="1"/>
</dbReference>
<evidence type="ECO:0000256" key="3">
    <source>
        <dbReference type="ARBA" id="ARBA00022771"/>
    </source>
</evidence>
<dbReference type="Pfam" id="PF22941">
    <property type="entry name" value="TADA2A-like_3rd"/>
    <property type="match status" value="1"/>
</dbReference>
<dbReference type="GO" id="GO:0003713">
    <property type="term" value="F:transcription coactivator activity"/>
    <property type="evidence" value="ECO:0007669"/>
    <property type="project" value="InterPro"/>
</dbReference>
<evidence type="ECO:0000256" key="4">
    <source>
        <dbReference type="ARBA" id="ARBA00022833"/>
    </source>
</evidence>
<keyword evidence="6 8" id="KW-0804">Transcription</keyword>
<dbReference type="InterPro" id="IPR043145">
    <property type="entry name" value="Znf_ZZ_sf"/>
</dbReference>
<dbReference type="InterPro" id="IPR001005">
    <property type="entry name" value="SANT/Myb"/>
</dbReference>
<feature type="domain" description="Myb-like" evidence="11">
    <location>
        <begin position="92"/>
        <end position="135"/>
    </location>
</feature>
<dbReference type="EMBL" id="JADGJQ010000039">
    <property type="protein sequence ID" value="KAJ3176584.1"/>
    <property type="molecule type" value="Genomic_DNA"/>
</dbReference>
<feature type="domain" description="HTH myb-type" evidence="15">
    <location>
        <begin position="92"/>
        <end position="139"/>
    </location>
</feature>
<dbReference type="FunFam" id="3.30.60.90:FF:000008">
    <property type="entry name" value="Transcriptional adapter 2"/>
    <property type="match status" value="1"/>
</dbReference>
<dbReference type="GO" id="GO:0070461">
    <property type="term" value="C:SAGA-type complex"/>
    <property type="evidence" value="ECO:0007669"/>
    <property type="project" value="TreeGrafter"/>
</dbReference>
<feature type="region of interest" description="Disordered" evidence="10">
    <location>
        <begin position="330"/>
        <end position="402"/>
    </location>
</feature>
<feature type="domain" description="SANT" evidence="14">
    <location>
        <begin position="87"/>
        <end position="139"/>
    </location>
</feature>
<dbReference type="InterPro" id="IPR009057">
    <property type="entry name" value="Homeodomain-like_sf"/>
</dbReference>
<dbReference type="GO" id="GO:0008270">
    <property type="term" value="F:zinc ion binding"/>
    <property type="evidence" value="ECO:0007669"/>
    <property type="project" value="UniProtKB-KW"/>
</dbReference>
<dbReference type="InterPro" id="IPR041983">
    <property type="entry name" value="ADA2-like_ZZ"/>
</dbReference>
<reference evidence="16" key="1">
    <citation type="submission" date="2020-05" db="EMBL/GenBank/DDBJ databases">
        <title>Phylogenomic resolution of chytrid fungi.</title>
        <authorList>
            <person name="Stajich J.E."/>
            <person name="Amses K."/>
            <person name="Simmons R."/>
            <person name="Seto K."/>
            <person name="Myers J."/>
            <person name="Bonds A."/>
            <person name="Quandt C.A."/>
            <person name="Barry K."/>
            <person name="Liu P."/>
            <person name="Grigoriev I."/>
            <person name="Longcore J.E."/>
            <person name="James T.Y."/>
        </authorList>
    </citation>
    <scope>NUCLEOTIDE SEQUENCE</scope>
    <source>
        <strain evidence="16">JEL0379</strain>
    </source>
</reference>
<dbReference type="Gene3D" id="3.30.60.90">
    <property type="match status" value="1"/>
</dbReference>
<dbReference type="SUPFAM" id="SSF46689">
    <property type="entry name" value="Homeodomain-like"/>
    <property type="match status" value="2"/>
</dbReference>
<evidence type="ECO:0000256" key="7">
    <source>
        <dbReference type="ARBA" id="ARBA00023242"/>
    </source>
</evidence>
<dbReference type="FunFam" id="1.10.10.10:FF:000087">
    <property type="entry name" value="Transcriptional adapter 2"/>
    <property type="match status" value="1"/>
</dbReference>
<sequence>MPDQEPPANDRKRKFEDDVTQLEEEFGQSYHCNGCTKDITNLVRIRCAECTDFDLCVTCFSTGAEPLNTSHRNSHSYRVMEMLDFEIFDDGWGADEELKLVTAIEHYGLGNWEQVAEQVGSKNRVECAEHYHRVYINSDSFPIPDMTRRIDRNRRLASNRGPPRKIPKHERPPVSQPACHEIHGYMPGRREFELECDNEAELMIKDIEFSDNDPPEEIELKMAMFGMYNAALDRRSERKKFVHDRAIVDFKKVQQTEKKRYKEEKELYQKLRVFAKMQTGPDFEEFMEGLLAEAKIREEIARLQEYRRMGLRNRSEIDVYERDKRDREIYKSHHHFSTPRSRAPPLSSRGTPASLSSLPSLNGTPSNSNPPPQAALSSSLSLSQDGLQMRHTPPPSSAIALAPSGVRKPAAPLDITASDGFDLLTHNERLLCANLRLLPRAYIQIKETILREYAKNGSLRRRECRSLIKIDVNKTSRLYDFFVEMGWVSARKK</sequence>
<evidence type="ECO:0000256" key="8">
    <source>
        <dbReference type="PIRNR" id="PIRNR025024"/>
    </source>
</evidence>
<evidence type="ECO:0000256" key="6">
    <source>
        <dbReference type="ARBA" id="ARBA00023163"/>
    </source>
</evidence>
<gene>
    <name evidence="16" type="primary">ADA2_1</name>
    <name evidence="16" type="ORF">HDU87_004912</name>
</gene>
<dbReference type="CDD" id="cd00167">
    <property type="entry name" value="SANT"/>
    <property type="match status" value="1"/>
</dbReference>
<feature type="domain" description="ZZ-type" evidence="12">
    <location>
        <begin position="27"/>
        <end position="85"/>
    </location>
</feature>
<evidence type="ECO:0000256" key="1">
    <source>
        <dbReference type="ARBA" id="ARBA00004123"/>
    </source>
</evidence>
<evidence type="ECO:0000259" key="13">
    <source>
        <dbReference type="PROSITE" id="PS50934"/>
    </source>
</evidence>
<comment type="caution">
    <text evidence="16">The sequence shown here is derived from an EMBL/GenBank/DDBJ whole genome shotgun (WGS) entry which is preliminary data.</text>
</comment>
<keyword evidence="3 9" id="KW-0863">Zinc-finger</keyword>
<organism evidence="16 17">
    <name type="scientific">Geranomyces variabilis</name>
    <dbReference type="NCBI Taxonomy" id="109894"/>
    <lineage>
        <taxon>Eukaryota</taxon>
        <taxon>Fungi</taxon>
        <taxon>Fungi incertae sedis</taxon>
        <taxon>Chytridiomycota</taxon>
        <taxon>Chytridiomycota incertae sedis</taxon>
        <taxon>Chytridiomycetes</taxon>
        <taxon>Spizellomycetales</taxon>
        <taxon>Powellomycetaceae</taxon>
        <taxon>Geranomyces</taxon>
    </lineage>
</organism>
<evidence type="ECO:0000259" key="12">
    <source>
        <dbReference type="PROSITE" id="PS50135"/>
    </source>
</evidence>
<dbReference type="SMART" id="SM00291">
    <property type="entry name" value="ZnF_ZZ"/>
    <property type="match status" value="1"/>
</dbReference>
<evidence type="ECO:0000313" key="17">
    <source>
        <dbReference type="Proteomes" id="UP001212152"/>
    </source>
</evidence>
<proteinExistence type="predicted"/>
<feature type="region of interest" description="Disordered" evidence="10">
    <location>
        <begin position="154"/>
        <end position="177"/>
    </location>
</feature>
<evidence type="ECO:0000256" key="9">
    <source>
        <dbReference type="PROSITE-ProRule" id="PRU00228"/>
    </source>
</evidence>
<dbReference type="GO" id="GO:0005634">
    <property type="term" value="C:nucleus"/>
    <property type="evidence" value="ECO:0007669"/>
    <property type="project" value="UniProtKB-SubCell"/>
</dbReference>
<dbReference type="PANTHER" id="PTHR12374:SF20">
    <property type="entry name" value="TRANSCRIPTIONAL ADAPTER 2-ALPHA"/>
    <property type="match status" value="1"/>
</dbReference>
<dbReference type="SUPFAM" id="SSF57850">
    <property type="entry name" value="RING/U-box"/>
    <property type="match status" value="1"/>
</dbReference>
<dbReference type="PROSITE" id="PS51293">
    <property type="entry name" value="SANT"/>
    <property type="match status" value="1"/>
</dbReference>
<dbReference type="PROSITE" id="PS50135">
    <property type="entry name" value="ZF_ZZ_2"/>
    <property type="match status" value="1"/>
</dbReference>
<feature type="compositionally biased region" description="Low complexity" evidence="10">
    <location>
        <begin position="374"/>
        <end position="384"/>
    </location>
</feature>
<dbReference type="InterPro" id="IPR000433">
    <property type="entry name" value="Znf_ZZ"/>
</dbReference>
<dbReference type="SMART" id="SM00717">
    <property type="entry name" value="SANT"/>
    <property type="match status" value="1"/>
</dbReference>
<evidence type="ECO:0000256" key="10">
    <source>
        <dbReference type="SAM" id="MobiDB-lite"/>
    </source>
</evidence>
<dbReference type="InterPro" id="IPR036388">
    <property type="entry name" value="WH-like_DNA-bd_sf"/>
</dbReference>
<dbReference type="InterPro" id="IPR017930">
    <property type="entry name" value="Myb_dom"/>
</dbReference>
<evidence type="ECO:0000259" key="14">
    <source>
        <dbReference type="PROSITE" id="PS51293"/>
    </source>
</evidence>
<dbReference type="PROSITE" id="PS51294">
    <property type="entry name" value="HTH_MYB"/>
    <property type="match status" value="1"/>
</dbReference>
<dbReference type="Gene3D" id="1.10.10.10">
    <property type="entry name" value="Winged helix-like DNA-binding domain superfamily/Winged helix DNA-binding domain"/>
    <property type="match status" value="1"/>
</dbReference>
<dbReference type="PROSITE" id="PS50090">
    <property type="entry name" value="MYB_LIKE"/>
    <property type="match status" value="1"/>
</dbReference>
<dbReference type="PIRSF" id="PIRSF025024">
    <property type="entry name" value="Transcriptional_adaptor_2"/>
    <property type="match status" value="1"/>
</dbReference>
<feature type="compositionally biased region" description="Polar residues" evidence="10">
    <location>
        <begin position="348"/>
        <end position="364"/>
    </location>
</feature>
<evidence type="ECO:0000313" key="16">
    <source>
        <dbReference type="EMBL" id="KAJ3176584.1"/>
    </source>
</evidence>
<keyword evidence="4" id="KW-0862">Zinc</keyword>
<dbReference type="Pfam" id="PF25299">
    <property type="entry name" value="ZZ_ADA2"/>
    <property type="match status" value="1"/>
</dbReference>
<feature type="compositionally biased region" description="Basic residues" evidence="10">
    <location>
        <begin position="155"/>
        <end position="168"/>
    </location>
</feature>
<dbReference type="CDD" id="cd02335">
    <property type="entry name" value="ZZ_ADA2"/>
    <property type="match status" value="1"/>
</dbReference>
<dbReference type="InterPro" id="IPR055141">
    <property type="entry name" value="TADA2A_B-like_dom"/>
</dbReference>
<keyword evidence="2" id="KW-0479">Metal-binding</keyword>
<dbReference type="GO" id="GO:0006357">
    <property type="term" value="P:regulation of transcription by RNA polymerase II"/>
    <property type="evidence" value="ECO:0007669"/>
    <property type="project" value="InterPro"/>
</dbReference>